<dbReference type="Proteomes" id="UP001597111">
    <property type="component" value="Unassembled WGS sequence"/>
</dbReference>
<organism evidence="2 3">
    <name type="scientific">Halolamina salina</name>
    <dbReference type="NCBI Taxonomy" id="1220023"/>
    <lineage>
        <taxon>Archaea</taxon>
        <taxon>Methanobacteriati</taxon>
        <taxon>Methanobacteriota</taxon>
        <taxon>Stenosarchaea group</taxon>
        <taxon>Halobacteria</taxon>
        <taxon>Halobacteriales</taxon>
        <taxon>Haloferacaceae</taxon>
    </lineage>
</organism>
<sequence>MEVPDDAPENCPVCAAAYDSVSRHAEGLMVSLQETERYGRVCFDPVTVDGEARIDFYHHTHEQA</sequence>
<evidence type="ECO:0000313" key="2">
    <source>
        <dbReference type="EMBL" id="MFD1525329.1"/>
    </source>
</evidence>
<feature type="domain" description="DUF8145" evidence="1">
    <location>
        <begin position="2"/>
        <end position="64"/>
    </location>
</feature>
<dbReference type="Pfam" id="PF26470">
    <property type="entry name" value="DUF8145"/>
    <property type="match status" value="1"/>
</dbReference>
<comment type="caution">
    <text evidence="2">The sequence shown here is derived from an EMBL/GenBank/DDBJ whole genome shotgun (WGS) entry which is preliminary data.</text>
</comment>
<evidence type="ECO:0000259" key="1">
    <source>
        <dbReference type="Pfam" id="PF26470"/>
    </source>
</evidence>
<dbReference type="InterPro" id="IPR058458">
    <property type="entry name" value="DUF8145"/>
</dbReference>
<dbReference type="EMBL" id="JBHUDH010000025">
    <property type="protein sequence ID" value="MFD1525329.1"/>
    <property type="molecule type" value="Genomic_DNA"/>
</dbReference>
<proteinExistence type="predicted"/>
<dbReference type="RefSeq" id="WP_379730826.1">
    <property type="nucleotide sequence ID" value="NZ_JBHSWZ010000026.1"/>
</dbReference>
<gene>
    <name evidence="2" type="ORF">ACFR9S_03300</name>
</gene>
<accession>A0ABD6B375</accession>
<name>A0ABD6B375_9EURY</name>
<dbReference type="AlphaFoldDB" id="A0ABD6B375"/>
<evidence type="ECO:0000313" key="3">
    <source>
        <dbReference type="Proteomes" id="UP001597111"/>
    </source>
</evidence>
<protein>
    <recommendedName>
        <fullName evidence="1">DUF8145 domain-containing protein</fullName>
    </recommendedName>
</protein>
<reference evidence="2 3" key="1">
    <citation type="journal article" date="2019" name="Int. J. Syst. Evol. Microbiol.">
        <title>The Global Catalogue of Microorganisms (GCM) 10K type strain sequencing project: providing services to taxonomists for standard genome sequencing and annotation.</title>
        <authorList>
            <consortium name="The Broad Institute Genomics Platform"/>
            <consortium name="The Broad Institute Genome Sequencing Center for Infectious Disease"/>
            <person name="Wu L."/>
            <person name="Ma J."/>
        </authorList>
    </citation>
    <scope>NUCLEOTIDE SEQUENCE [LARGE SCALE GENOMIC DNA]</scope>
    <source>
        <strain evidence="2 3">CGMCC 1.12285</strain>
    </source>
</reference>
<keyword evidence="3" id="KW-1185">Reference proteome</keyword>